<dbReference type="Gene3D" id="3.40.630.30">
    <property type="match status" value="1"/>
</dbReference>
<dbReference type="InterPro" id="IPR000182">
    <property type="entry name" value="GNAT_dom"/>
</dbReference>
<keyword evidence="6" id="KW-0012">Acyltransferase</keyword>
<evidence type="ECO:0000256" key="12">
    <source>
        <dbReference type="ARBA" id="ARBA00052477"/>
    </source>
</evidence>
<comment type="catalytic activity">
    <reaction evidence="8">
        <text>N-terminal L-methionyl-L-isoleucyl-[protein] + acetyl-CoA = N-terminal N(alpha)-acetyl-L-methionyl-L-isoleucyl-[protein] + CoA + H(+)</text>
        <dbReference type="Rhea" id="RHEA:50524"/>
        <dbReference type="Rhea" id="RHEA-COMP:12713"/>
        <dbReference type="Rhea" id="RHEA-COMP:12714"/>
        <dbReference type="ChEBI" id="CHEBI:15378"/>
        <dbReference type="ChEBI" id="CHEBI:57287"/>
        <dbReference type="ChEBI" id="CHEBI:57288"/>
        <dbReference type="ChEBI" id="CHEBI:133379"/>
        <dbReference type="ChEBI" id="CHEBI:133380"/>
        <dbReference type="EC" id="2.3.1.256"/>
    </reaction>
</comment>
<evidence type="ECO:0000259" key="16">
    <source>
        <dbReference type="PROSITE" id="PS51186"/>
    </source>
</evidence>
<evidence type="ECO:0000256" key="15">
    <source>
        <dbReference type="ARBA" id="ARBA00078622"/>
    </source>
</evidence>
<keyword evidence="3" id="KW-0963">Cytoplasm</keyword>
<dbReference type="InterPro" id="IPR016181">
    <property type="entry name" value="Acyl_CoA_acyltransferase"/>
</dbReference>
<evidence type="ECO:0000256" key="10">
    <source>
        <dbReference type="ARBA" id="ARBA00052207"/>
    </source>
</evidence>
<comment type="catalytic activity">
    <reaction evidence="12">
        <text>N-terminal L-methionyl-L-tryptophyl-[protein] + acetyl-CoA = N-terminal N(alpha)-acetyl-L-methionyl-L-tryptophyl-[protein] + CoA + H(+)</text>
        <dbReference type="Rhea" id="RHEA:50560"/>
        <dbReference type="Rhea" id="RHEA-COMP:12724"/>
        <dbReference type="Rhea" id="RHEA-COMP:12725"/>
        <dbReference type="ChEBI" id="CHEBI:15378"/>
        <dbReference type="ChEBI" id="CHEBI:57287"/>
        <dbReference type="ChEBI" id="CHEBI:57288"/>
        <dbReference type="ChEBI" id="CHEBI:133386"/>
        <dbReference type="ChEBI" id="CHEBI:133387"/>
        <dbReference type="EC" id="2.3.1.256"/>
    </reaction>
</comment>
<dbReference type="CDD" id="cd04301">
    <property type="entry name" value="NAT_SF"/>
    <property type="match status" value="1"/>
</dbReference>
<dbReference type="Pfam" id="PF00583">
    <property type="entry name" value="Acetyltransf_1"/>
    <property type="match status" value="1"/>
</dbReference>
<evidence type="ECO:0000256" key="8">
    <source>
        <dbReference type="ARBA" id="ARBA00050754"/>
    </source>
</evidence>
<feature type="domain" description="N-acetyltransferase" evidence="16">
    <location>
        <begin position="196"/>
        <end position="344"/>
    </location>
</feature>
<gene>
    <name evidence="17" type="ORF">V9T40_008876</name>
</gene>
<evidence type="ECO:0000256" key="5">
    <source>
        <dbReference type="ARBA" id="ARBA00023242"/>
    </source>
</evidence>
<evidence type="ECO:0000256" key="2">
    <source>
        <dbReference type="ARBA" id="ARBA00004496"/>
    </source>
</evidence>
<evidence type="ECO:0000256" key="9">
    <source>
        <dbReference type="ARBA" id="ARBA00051225"/>
    </source>
</evidence>
<comment type="catalytic activity">
    <reaction evidence="9">
        <text>N-terminal L-methionyl-L-leucyl-[protein] + acetyl-CoA = N-terminal N(alpha)-acetyl-L-methionyl-L-leucyl-[protein] + CoA + H(+)</text>
        <dbReference type="Rhea" id="RHEA:50520"/>
        <dbReference type="Rhea" id="RHEA-COMP:12711"/>
        <dbReference type="Rhea" id="RHEA-COMP:12712"/>
        <dbReference type="ChEBI" id="CHEBI:15378"/>
        <dbReference type="ChEBI" id="CHEBI:57287"/>
        <dbReference type="ChEBI" id="CHEBI:57288"/>
        <dbReference type="ChEBI" id="CHEBI:133377"/>
        <dbReference type="ChEBI" id="CHEBI:133378"/>
        <dbReference type="EC" id="2.3.1.256"/>
    </reaction>
</comment>
<dbReference type="PROSITE" id="PS51186">
    <property type="entry name" value="GNAT"/>
    <property type="match status" value="1"/>
</dbReference>
<comment type="caution">
    <text evidence="17">The sequence shown here is derived from an EMBL/GenBank/DDBJ whole genome shotgun (WGS) entry which is preliminary data.</text>
</comment>
<dbReference type="PANTHER" id="PTHR45896:SF1">
    <property type="entry name" value="N-ALPHA-ACETYLTRANSFERASE 30"/>
    <property type="match status" value="1"/>
</dbReference>
<evidence type="ECO:0000256" key="14">
    <source>
        <dbReference type="ARBA" id="ARBA00076746"/>
    </source>
</evidence>
<comment type="subcellular location">
    <subcellularLocation>
        <location evidence="2">Cytoplasm</location>
    </subcellularLocation>
    <subcellularLocation>
        <location evidence="1">Nucleus</location>
    </subcellularLocation>
</comment>
<evidence type="ECO:0000256" key="4">
    <source>
        <dbReference type="ARBA" id="ARBA00022679"/>
    </source>
</evidence>
<organism evidence="17 18">
    <name type="scientific">Parthenolecanium corni</name>
    <dbReference type="NCBI Taxonomy" id="536013"/>
    <lineage>
        <taxon>Eukaryota</taxon>
        <taxon>Metazoa</taxon>
        <taxon>Ecdysozoa</taxon>
        <taxon>Arthropoda</taxon>
        <taxon>Hexapoda</taxon>
        <taxon>Insecta</taxon>
        <taxon>Pterygota</taxon>
        <taxon>Neoptera</taxon>
        <taxon>Paraneoptera</taxon>
        <taxon>Hemiptera</taxon>
        <taxon>Sternorrhyncha</taxon>
        <taxon>Coccoidea</taxon>
        <taxon>Coccidae</taxon>
        <taxon>Parthenolecanium</taxon>
    </lineage>
</organism>
<comment type="similarity">
    <text evidence="7">Belongs to the acetyltransferase family. MAK3 subfamily.</text>
</comment>
<dbReference type="Proteomes" id="UP001367676">
    <property type="component" value="Unassembled WGS sequence"/>
</dbReference>
<keyword evidence="5" id="KW-0539">Nucleus</keyword>
<keyword evidence="4" id="KW-0808">Transferase</keyword>
<protein>
    <recommendedName>
        <fullName evidence="13">N-terminal methionine N(alpha)-acetyltransferase NatC</fullName>
        <ecNumber evidence="13">2.3.1.256</ecNumber>
    </recommendedName>
    <alternativeName>
        <fullName evidence="14">N-acetyltransferase MAK3 homolog</fullName>
    </alternativeName>
    <alternativeName>
        <fullName evidence="15">NatC catalytic subunit</fullName>
    </alternativeName>
</protein>
<name>A0AAN9TRH7_9HEMI</name>
<comment type="catalytic activity">
    <reaction evidence="10">
        <text>N-terminal L-methionyl-L-tyrosyl-[protein] + acetyl-CoA = N-terminal N(alpha)-acetyl-L-methionyl-L-tyrosyl-[protein] + CoA + H(+)</text>
        <dbReference type="Rhea" id="RHEA:50532"/>
        <dbReference type="Rhea" id="RHEA-COMP:12717"/>
        <dbReference type="Rhea" id="RHEA-COMP:12718"/>
        <dbReference type="ChEBI" id="CHEBI:15378"/>
        <dbReference type="ChEBI" id="CHEBI:57287"/>
        <dbReference type="ChEBI" id="CHEBI:57288"/>
        <dbReference type="ChEBI" id="CHEBI:133384"/>
        <dbReference type="ChEBI" id="CHEBI:133385"/>
        <dbReference type="EC" id="2.3.1.256"/>
    </reaction>
</comment>
<evidence type="ECO:0000256" key="7">
    <source>
        <dbReference type="ARBA" id="ARBA00024025"/>
    </source>
</evidence>
<dbReference type="EMBL" id="JBBCAQ010000010">
    <property type="protein sequence ID" value="KAK7601435.1"/>
    <property type="molecule type" value="Genomic_DNA"/>
</dbReference>
<dbReference type="AlphaFoldDB" id="A0AAN9TRH7"/>
<evidence type="ECO:0000256" key="1">
    <source>
        <dbReference type="ARBA" id="ARBA00004123"/>
    </source>
</evidence>
<dbReference type="InterPro" id="IPR044542">
    <property type="entry name" value="NAA30-like"/>
</dbReference>
<dbReference type="EC" id="2.3.1.256" evidence="13"/>
<dbReference type="SUPFAM" id="SSF55729">
    <property type="entry name" value="Acyl-CoA N-acyltransferases (Nat)"/>
    <property type="match status" value="1"/>
</dbReference>
<evidence type="ECO:0000256" key="6">
    <source>
        <dbReference type="ARBA" id="ARBA00023315"/>
    </source>
</evidence>
<dbReference type="GO" id="GO:0005634">
    <property type="term" value="C:nucleus"/>
    <property type="evidence" value="ECO:0007669"/>
    <property type="project" value="UniProtKB-SubCell"/>
</dbReference>
<dbReference type="GO" id="GO:0031417">
    <property type="term" value="C:NatC complex"/>
    <property type="evidence" value="ECO:0007669"/>
    <property type="project" value="UniProtKB-ARBA"/>
</dbReference>
<dbReference type="GO" id="GO:0120518">
    <property type="term" value="F:protein N-terminal-methionine acetyltransferase activity"/>
    <property type="evidence" value="ECO:0007669"/>
    <property type="project" value="UniProtKB-EC"/>
</dbReference>
<sequence length="344" mass="38398">MENETMDSSSKITLELNPFIVDLSSKSVKSCLADDRPVHVQNVSNNSSQTAGNSVNNFASHNGCTINDHHKTPELTNGNDTYNTCDDSVCSSPKKINSSQCSLSFPSNAECTKLENQLSALSIASAEPNSKPDDGQSVMYDGKKCDNEVRTKECVVEPTNSCTSDQKNSCNVRDANASCICNSETEKEDDSSSEIMYISYESELQMPDIMKLIQKDLSEPYSIYTYRYFIHNWPHLCFLAVCKGKSVGAIVCKLDLHRKVIKRGYIAMLAVDESHRKLGIGSNLVLKAIRVMVAEGADEVVLETEITNQPALRLYENLGFVRDKRLFRYYLNGVDALRLKLWLR</sequence>
<comment type="catalytic activity">
    <reaction evidence="11">
        <text>N-terminal L-methionyl-L-phenylalanyl-[protein] + acetyl-CoA = N-terminal N(alpha)-acetyl-L-methionyl-L-phenylalanyl-[protein] + CoA + H(+)</text>
        <dbReference type="Rhea" id="RHEA:50528"/>
        <dbReference type="Rhea" id="RHEA-COMP:12715"/>
        <dbReference type="Rhea" id="RHEA-COMP:12716"/>
        <dbReference type="ChEBI" id="CHEBI:15378"/>
        <dbReference type="ChEBI" id="CHEBI:57287"/>
        <dbReference type="ChEBI" id="CHEBI:57288"/>
        <dbReference type="ChEBI" id="CHEBI:133382"/>
        <dbReference type="ChEBI" id="CHEBI:133383"/>
        <dbReference type="EC" id="2.3.1.256"/>
    </reaction>
</comment>
<evidence type="ECO:0000313" key="18">
    <source>
        <dbReference type="Proteomes" id="UP001367676"/>
    </source>
</evidence>
<evidence type="ECO:0000256" key="11">
    <source>
        <dbReference type="ARBA" id="ARBA00052362"/>
    </source>
</evidence>
<dbReference type="FunFam" id="3.40.630.30:FF:000010">
    <property type="entry name" value="Putative N-alpha-acetyltransferase 30"/>
    <property type="match status" value="1"/>
</dbReference>
<proteinExistence type="inferred from homology"/>
<reference evidence="17 18" key="1">
    <citation type="submission" date="2024-03" db="EMBL/GenBank/DDBJ databases">
        <title>Adaptation during the transition from Ophiocordyceps entomopathogen to insect associate is accompanied by gene loss and intensified selection.</title>
        <authorList>
            <person name="Ward C.M."/>
            <person name="Onetto C.A."/>
            <person name="Borneman A.R."/>
        </authorList>
    </citation>
    <scope>NUCLEOTIDE SEQUENCE [LARGE SCALE GENOMIC DNA]</scope>
    <source>
        <strain evidence="17">AWRI1</strain>
        <tissue evidence="17">Single Adult Female</tissue>
    </source>
</reference>
<keyword evidence="18" id="KW-1185">Reference proteome</keyword>
<evidence type="ECO:0000256" key="3">
    <source>
        <dbReference type="ARBA" id="ARBA00022490"/>
    </source>
</evidence>
<dbReference type="PANTHER" id="PTHR45896">
    <property type="entry name" value="N-ALPHA-ACETYLTRANSFERASE 30"/>
    <property type="match status" value="1"/>
</dbReference>
<evidence type="ECO:0000313" key="17">
    <source>
        <dbReference type="EMBL" id="KAK7601435.1"/>
    </source>
</evidence>
<evidence type="ECO:0000256" key="13">
    <source>
        <dbReference type="ARBA" id="ARBA00066994"/>
    </source>
</evidence>
<accession>A0AAN9TRH7</accession>